<evidence type="ECO:0000256" key="5">
    <source>
        <dbReference type="ARBA" id="ARBA00022741"/>
    </source>
</evidence>
<evidence type="ECO:0000259" key="10">
    <source>
        <dbReference type="PROSITE" id="PS50893"/>
    </source>
</evidence>
<dbReference type="PROSITE" id="PS00211">
    <property type="entry name" value="ABC_TRANSPORTER_1"/>
    <property type="match status" value="1"/>
</dbReference>
<dbReference type="GO" id="GO:0022857">
    <property type="term" value="F:transmembrane transporter activity"/>
    <property type="evidence" value="ECO:0007669"/>
    <property type="project" value="TreeGrafter"/>
</dbReference>
<dbReference type="Pfam" id="PF00005">
    <property type="entry name" value="ABC_tran"/>
    <property type="match status" value="1"/>
</dbReference>
<evidence type="ECO:0000256" key="9">
    <source>
        <dbReference type="RuleBase" id="RU365094"/>
    </source>
</evidence>
<comment type="similarity">
    <text evidence="1 9">Belongs to the ABC transporter superfamily.</text>
</comment>
<dbReference type="EMBL" id="LBUU01000002">
    <property type="protein sequence ID" value="KKQ70969.1"/>
    <property type="molecule type" value="Genomic_DNA"/>
</dbReference>
<accession>A0A0G0MB34</accession>
<organism evidence="11 12">
    <name type="scientific">Candidatus Falkowbacteria bacterium GW2011_GWE1_38_31</name>
    <dbReference type="NCBI Taxonomy" id="1618638"/>
    <lineage>
        <taxon>Bacteria</taxon>
        <taxon>Candidatus Falkowiibacteriota</taxon>
    </lineage>
</organism>
<dbReference type="InterPro" id="IPR005286">
    <property type="entry name" value="Cell_div_FtsE"/>
</dbReference>
<dbReference type="InterPro" id="IPR017871">
    <property type="entry name" value="ABC_transporter-like_CS"/>
</dbReference>
<dbReference type="InterPro" id="IPR027417">
    <property type="entry name" value="P-loop_NTPase"/>
</dbReference>
<dbReference type="GO" id="GO:0005886">
    <property type="term" value="C:plasma membrane"/>
    <property type="evidence" value="ECO:0007669"/>
    <property type="project" value="UniProtKB-SubCell"/>
</dbReference>
<gene>
    <name evidence="9" type="primary">ftsE</name>
    <name evidence="11" type="ORF">US91_C0002G0048</name>
</gene>
<dbReference type="FunFam" id="3.40.50.300:FF:000056">
    <property type="entry name" value="Cell division ATP-binding protein FtsE"/>
    <property type="match status" value="1"/>
</dbReference>
<keyword evidence="4 9" id="KW-0132">Cell division</keyword>
<dbReference type="InterPro" id="IPR015854">
    <property type="entry name" value="ABC_transpr_LolD-like"/>
</dbReference>
<dbReference type="GO" id="GO:0005524">
    <property type="term" value="F:ATP binding"/>
    <property type="evidence" value="ECO:0007669"/>
    <property type="project" value="UniProtKB-UniRule"/>
</dbReference>
<keyword evidence="6 9" id="KW-0067">ATP-binding</keyword>
<keyword evidence="7 9" id="KW-0472">Membrane</keyword>
<evidence type="ECO:0000256" key="3">
    <source>
        <dbReference type="ARBA" id="ARBA00022475"/>
    </source>
</evidence>
<reference evidence="11 12" key="1">
    <citation type="journal article" date="2015" name="Nature">
        <title>rRNA introns, odd ribosomes, and small enigmatic genomes across a large radiation of phyla.</title>
        <authorList>
            <person name="Brown C.T."/>
            <person name="Hug L.A."/>
            <person name="Thomas B.C."/>
            <person name="Sharon I."/>
            <person name="Castelle C.J."/>
            <person name="Singh A."/>
            <person name="Wilkins M.J."/>
            <person name="Williams K.H."/>
            <person name="Banfield J.F."/>
        </authorList>
    </citation>
    <scope>NUCLEOTIDE SEQUENCE [LARGE SCALE GENOMIC DNA]</scope>
</reference>
<dbReference type="NCBIfam" id="TIGR02673">
    <property type="entry name" value="FtsE"/>
    <property type="match status" value="1"/>
</dbReference>
<dbReference type="InterPro" id="IPR003439">
    <property type="entry name" value="ABC_transporter-like_ATP-bd"/>
</dbReference>
<dbReference type="AlphaFoldDB" id="A0A0G0MB34"/>
<keyword evidence="3 9" id="KW-1003">Cell membrane</keyword>
<dbReference type="PANTHER" id="PTHR24220:SF470">
    <property type="entry name" value="CELL DIVISION ATP-BINDING PROTEIN FTSE"/>
    <property type="match status" value="1"/>
</dbReference>
<dbReference type="SUPFAM" id="SSF52540">
    <property type="entry name" value="P-loop containing nucleoside triphosphate hydrolases"/>
    <property type="match status" value="1"/>
</dbReference>
<evidence type="ECO:0000256" key="1">
    <source>
        <dbReference type="ARBA" id="ARBA00005417"/>
    </source>
</evidence>
<dbReference type="Proteomes" id="UP000034022">
    <property type="component" value="Unassembled WGS sequence"/>
</dbReference>
<comment type="subunit">
    <text evidence="9">Homodimer. Forms a membrane-associated complex with FtsX.</text>
</comment>
<dbReference type="PROSITE" id="PS50893">
    <property type="entry name" value="ABC_TRANSPORTER_2"/>
    <property type="match status" value="1"/>
</dbReference>
<dbReference type="SMART" id="SM00382">
    <property type="entry name" value="AAA"/>
    <property type="match status" value="1"/>
</dbReference>
<dbReference type="Gene3D" id="3.40.50.300">
    <property type="entry name" value="P-loop containing nucleotide triphosphate hydrolases"/>
    <property type="match status" value="1"/>
</dbReference>
<comment type="subcellular location">
    <subcellularLocation>
        <location evidence="9">Cell membrane</location>
        <topology evidence="9">Peripheral membrane protein</topology>
        <orientation evidence="9">Cytoplasmic side</orientation>
    </subcellularLocation>
</comment>
<name>A0A0G0MB34_9BACT</name>
<dbReference type="PATRIC" id="fig|1618638.3.peg.263"/>
<comment type="caution">
    <text evidence="11">The sequence shown here is derived from an EMBL/GenBank/DDBJ whole genome shotgun (WGS) entry which is preliminary data.</text>
</comment>
<keyword evidence="5 9" id="KW-0547">Nucleotide-binding</keyword>
<sequence>MIRFYNVTKTYHKSGKALNKINLHIKPGEFVSIVGQSGTGKTTLVKTMIGEEGIDEGKIVVGGWDITNIRQREIPVLRRQIGVIFQDFKLLSKKTLFENVAFAMQVCGGSSGKIKKIVPHVMKIVGLERKVNDYPQEVSGGEQQRAAIARALVHRPKILLADEPTGNLDSLNANEIIELLLRINKFGTTVILVTHNREIVNNLKRRVLTIDNGTIISDQAVGKYIL</sequence>
<evidence type="ECO:0000313" key="11">
    <source>
        <dbReference type="EMBL" id="KKQ70969.1"/>
    </source>
</evidence>
<keyword evidence="8 9" id="KW-0131">Cell cycle</keyword>
<evidence type="ECO:0000256" key="7">
    <source>
        <dbReference type="ARBA" id="ARBA00023136"/>
    </source>
</evidence>
<dbReference type="InterPro" id="IPR003593">
    <property type="entry name" value="AAA+_ATPase"/>
</dbReference>
<dbReference type="GO" id="GO:0016887">
    <property type="term" value="F:ATP hydrolysis activity"/>
    <property type="evidence" value="ECO:0007669"/>
    <property type="project" value="InterPro"/>
</dbReference>
<feature type="domain" description="ABC transporter" evidence="10">
    <location>
        <begin position="2"/>
        <end position="224"/>
    </location>
</feature>
<dbReference type="GO" id="GO:0051301">
    <property type="term" value="P:cell division"/>
    <property type="evidence" value="ECO:0007669"/>
    <property type="project" value="UniProtKB-UniRule"/>
</dbReference>
<evidence type="ECO:0000256" key="4">
    <source>
        <dbReference type="ARBA" id="ARBA00022618"/>
    </source>
</evidence>
<evidence type="ECO:0000256" key="8">
    <source>
        <dbReference type="ARBA" id="ARBA00023306"/>
    </source>
</evidence>
<evidence type="ECO:0000256" key="6">
    <source>
        <dbReference type="ARBA" id="ARBA00022840"/>
    </source>
</evidence>
<protein>
    <recommendedName>
        <fullName evidence="2 9">Cell division ATP-binding protein FtsE</fullName>
    </recommendedName>
</protein>
<dbReference type="PANTHER" id="PTHR24220">
    <property type="entry name" value="IMPORT ATP-BINDING PROTEIN"/>
    <property type="match status" value="1"/>
</dbReference>
<comment type="function">
    <text evidence="9">Part of the ABC transporter FtsEX involved in cellular division.</text>
</comment>
<proteinExistence type="inferred from homology"/>
<evidence type="ECO:0000256" key="2">
    <source>
        <dbReference type="ARBA" id="ARBA00020019"/>
    </source>
</evidence>
<evidence type="ECO:0000313" key="12">
    <source>
        <dbReference type="Proteomes" id="UP000034022"/>
    </source>
</evidence>